<name>A0A840IFZ4_9ACTN</name>
<comment type="caution">
    <text evidence="1">The sequence shown here is derived from an EMBL/GenBank/DDBJ whole genome shotgun (WGS) entry which is preliminary data.</text>
</comment>
<protein>
    <submittedName>
        <fullName evidence="1">Uncharacterized protein</fullName>
    </submittedName>
</protein>
<gene>
    <name evidence="1" type="ORF">BDZ31_002750</name>
</gene>
<dbReference type="AlphaFoldDB" id="A0A840IFZ4"/>
<dbReference type="EMBL" id="JACHNU010000003">
    <property type="protein sequence ID" value="MBB4663161.1"/>
    <property type="molecule type" value="Genomic_DNA"/>
</dbReference>
<proteinExistence type="predicted"/>
<sequence length="106" mass="11448">MSVQSKVDDRATKARERAAARATPEIAKVLNDGQRIRLAALIEKVAKDAADTGLNEYDETVMKRLGNTVVKHGLLVGYTAAKYGDGAWLARSTSRTLARAFEAAKS</sequence>
<evidence type="ECO:0000313" key="1">
    <source>
        <dbReference type="EMBL" id="MBB4663161.1"/>
    </source>
</evidence>
<dbReference type="Proteomes" id="UP000585272">
    <property type="component" value="Unassembled WGS sequence"/>
</dbReference>
<accession>A0A840IFZ4</accession>
<reference evidence="1 2" key="1">
    <citation type="submission" date="2020-08" db="EMBL/GenBank/DDBJ databases">
        <title>Genomic Encyclopedia of Archaeal and Bacterial Type Strains, Phase II (KMG-II): from individual species to whole genera.</title>
        <authorList>
            <person name="Goeker M."/>
        </authorList>
    </citation>
    <scope>NUCLEOTIDE SEQUENCE [LARGE SCALE GENOMIC DNA]</scope>
    <source>
        <strain evidence="1 2">DSM 23288</strain>
    </source>
</reference>
<evidence type="ECO:0000313" key="2">
    <source>
        <dbReference type="Proteomes" id="UP000585272"/>
    </source>
</evidence>
<organism evidence="1 2">
    <name type="scientific">Conexibacter arvalis</name>
    <dbReference type="NCBI Taxonomy" id="912552"/>
    <lineage>
        <taxon>Bacteria</taxon>
        <taxon>Bacillati</taxon>
        <taxon>Actinomycetota</taxon>
        <taxon>Thermoleophilia</taxon>
        <taxon>Solirubrobacterales</taxon>
        <taxon>Conexibacteraceae</taxon>
        <taxon>Conexibacter</taxon>
    </lineage>
</organism>
<keyword evidence="2" id="KW-1185">Reference proteome</keyword>
<dbReference type="RefSeq" id="WP_183342889.1">
    <property type="nucleotide sequence ID" value="NZ_JACHNU010000003.1"/>
</dbReference>